<keyword evidence="3" id="KW-0805">Transcription regulation</keyword>
<dbReference type="Pfam" id="PF02954">
    <property type="entry name" value="HTH_8"/>
    <property type="match status" value="1"/>
</dbReference>
<evidence type="ECO:0000256" key="2">
    <source>
        <dbReference type="ARBA" id="ARBA00022840"/>
    </source>
</evidence>
<dbReference type="EMBL" id="SIXC01000007">
    <property type="protein sequence ID" value="TBH79683.1"/>
    <property type="molecule type" value="Genomic_DNA"/>
</dbReference>
<dbReference type="Gene3D" id="3.40.50.300">
    <property type="entry name" value="P-loop containing nucleotide triphosphate hydrolases"/>
    <property type="match status" value="1"/>
</dbReference>
<dbReference type="InterPro" id="IPR002078">
    <property type="entry name" value="Sigma_54_int"/>
</dbReference>
<dbReference type="Proteomes" id="UP000292919">
    <property type="component" value="Unassembled WGS sequence"/>
</dbReference>
<gene>
    <name evidence="6" type="ORF">EB812_07185</name>
</gene>
<protein>
    <submittedName>
        <fullName evidence="6">Sigma-54-dependent Fis family transcriptional regulator</fullName>
    </submittedName>
</protein>
<dbReference type="GO" id="GO:0006355">
    <property type="term" value="P:regulation of DNA-templated transcription"/>
    <property type="evidence" value="ECO:0007669"/>
    <property type="project" value="InterPro"/>
</dbReference>
<dbReference type="SUPFAM" id="SSF55785">
    <property type="entry name" value="PYP-like sensor domain (PAS domain)"/>
    <property type="match status" value="1"/>
</dbReference>
<evidence type="ECO:0000313" key="7">
    <source>
        <dbReference type="Proteomes" id="UP000292919"/>
    </source>
</evidence>
<dbReference type="InterPro" id="IPR002197">
    <property type="entry name" value="HTH_Fis"/>
</dbReference>
<organism evidence="6 7">
    <name type="scientific">Desulfovibrio legallii</name>
    <dbReference type="NCBI Taxonomy" id="571438"/>
    <lineage>
        <taxon>Bacteria</taxon>
        <taxon>Pseudomonadati</taxon>
        <taxon>Thermodesulfobacteriota</taxon>
        <taxon>Desulfovibrionia</taxon>
        <taxon>Desulfovibrionales</taxon>
        <taxon>Desulfovibrionaceae</taxon>
        <taxon>Desulfovibrio</taxon>
    </lineage>
</organism>
<dbReference type="SUPFAM" id="SSF46689">
    <property type="entry name" value="Homeodomain-like"/>
    <property type="match status" value="1"/>
</dbReference>
<keyword evidence="2" id="KW-0067">ATP-binding</keyword>
<keyword evidence="7" id="KW-1185">Reference proteome</keyword>
<sequence length="746" mass="82464">MPSISARSRDSTVGAAFFSLTLCRVRRRTPSRRASPKEMSGMAAFRWLLFVCFYQRPRGAACAPTCNSANTLRLRLRTPSDWQIHAWRSSKKSPTSAVLRICPPPPIVFIAPDEETMPPIVVIAPESASYQITQRVAVELGLQDKIRLHLTGLSRSLHVARQAEEQGAQVIVVRGWSANQIIEAGIKVPVVFLPISMRDLVYVLNQAAAKSPKKHPRLGFVAYPQLHKELAAISTLLRPDLRIYPSGGQPEEMRAAIAQAAEDGVDVVIGGETSVNIAESLGLCSQLLICGETSVRQALLEAQRIVYARELEQAQSLKFKTVIDHSHDGIVSLDAAGRVLLVNPVARRMLRLKNDITHYAFKSILDLPHLDRCLLLGASVEDEMVAVEGRKLLFSAIPIHVAGFVHGAVITFQEPRAIAAKESKIRHEDAAMTAQHTFEDILGASPDILAAIARARRFATARQPVLIQGETGTGKELFAQSIHNASPRSQEAFVAVNCGALPQSLLESELFGYADGAFTGASRKGKPGLFEMAHMGTLFLDEIGEMDLRAQQRLLRVLETQCVLRISGTRNIRVDVRVIAATNADLWERVRKGRFRADLFYRLSVLVLSLPPLRQRPGDIELLARHFFDQDNESPPLDEKALAVLRAHPWAGNVRELRYFIQRLRITSPARLDAQALKAELLPSFHPQAAPCPQQAPPLSVPEETDERTRIRAALAACHGHQGNAARLLHISRSTLFRKMRKLGLR</sequence>
<proteinExistence type="predicted"/>
<dbReference type="SMART" id="SM00382">
    <property type="entry name" value="AAA"/>
    <property type="match status" value="1"/>
</dbReference>
<dbReference type="Pfam" id="PF13188">
    <property type="entry name" value="PAS_8"/>
    <property type="match status" value="1"/>
</dbReference>
<keyword evidence="1" id="KW-0547">Nucleotide-binding</keyword>
<accession>A0A6H3FAX0</accession>
<dbReference type="PANTHER" id="PTHR32071">
    <property type="entry name" value="TRANSCRIPTIONAL REGULATORY PROTEIN"/>
    <property type="match status" value="1"/>
</dbReference>
<dbReference type="InterPro" id="IPR058031">
    <property type="entry name" value="AAA_lid_NorR"/>
</dbReference>
<dbReference type="AlphaFoldDB" id="A0A6H3FAX0"/>
<name>A0A6H3FAX0_9BACT</name>
<dbReference type="Gene3D" id="3.30.450.20">
    <property type="entry name" value="PAS domain"/>
    <property type="match status" value="1"/>
</dbReference>
<dbReference type="Pfam" id="PF06506">
    <property type="entry name" value="PrpR_N"/>
    <property type="match status" value="1"/>
</dbReference>
<dbReference type="PROSITE" id="PS00675">
    <property type="entry name" value="SIGMA54_INTERACT_1"/>
    <property type="match status" value="1"/>
</dbReference>
<evidence type="ECO:0000256" key="4">
    <source>
        <dbReference type="ARBA" id="ARBA00023163"/>
    </source>
</evidence>
<dbReference type="InterPro" id="IPR035965">
    <property type="entry name" value="PAS-like_dom_sf"/>
</dbReference>
<dbReference type="InterPro" id="IPR010524">
    <property type="entry name" value="Sig_transdc_resp-reg_PrpR_N"/>
</dbReference>
<dbReference type="InterPro" id="IPR003593">
    <property type="entry name" value="AAA+_ATPase"/>
</dbReference>
<dbReference type="InterPro" id="IPR009057">
    <property type="entry name" value="Homeodomain-like_sf"/>
</dbReference>
<evidence type="ECO:0000256" key="1">
    <source>
        <dbReference type="ARBA" id="ARBA00022741"/>
    </source>
</evidence>
<dbReference type="FunFam" id="3.40.50.300:FF:000006">
    <property type="entry name" value="DNA-binding transcriptional regulator NtrC"/>
    <property type="match status" value="1"/>
</dbReference>
<dbReference type="Gene3D" id="1.10.10.60">
    <property type="entry name" value="Homeodomain-like"/>
    <property type="match status" value="1"/>
</dbReference>
<dbReference type="PANTHER" id="PTHR32071:SF112">
    <property type="entry name" value="REGULATORY PROTEIN"/>
    <property type="match status" value="1"/>
</dbReference>
<evidence type="ECO:0000256" key="3">
    <source>
        <dbReference type="ARBA" id="ARBA00023015"/>
    </source>
</evidence>
<dbReference type="PRINTS" id="PR01590">
    <property type="entry name" value="HTHFIS"/>
</dbReference>
<dbReference type="InterPro" id="IPR025662">
    <property type="entry name" value="Sigma_54_int_dom_ATP-bd_1"/>
</dbReference>
<dbReference type="InterPro" id="IPR000014">
    <property type="entry name" value="PAS"/>
</dbReference>
<dbReference type="InterPro" id="IPR027417">
    <property type="entry name" value="P-loop_NTPase"/>
</dbReference>
<dbReference type="GO" id="GO:0043565">
    <property type="term" value="F:sequence-specific DNA binding"/>
    <property type="evidence" value="ECO:0007669"/>
    <property type="project" value="InterPro"/>
</dbReference>
<reference evidence="6 7" key="1">
    <citation type="submission" date="2018-12" db="EMBL/GenBank/DDBJ databases">
        <title>First genome draft of Desulfovibrio legallis sp. nov.</title>
        <authorList>
            <person name="Ben Dhia O."/>
            <person name="Najjari A."/>
            <person name="Ferjani R."/>
            <person name="Fhoula I."/>
            <person name="Fardeau M.-L."/>
            <person name="Boudabbous A."/>
            <person name="Ouzari H.I."/>
        </authorList>
    </citation>
    <scope>NUCLEOTIDE SEQUENCE [LARGE SCALE GENOMIC DNA]</scope>
    <source>
        <strain evidence="6 7">H1T</strain>
    </source>
</reference>
<dbReference type="CDD" id="cd00009">
    <property type="entry name" value="AAA"/>
    <property type="match status" value="1"/>
</dbReference>
<dbReference type="GO" id="GO:0000156">
    <property type="term" value="F:phosphorelay response regulator activity"/>
    <property type="evidence" value="ECO:0007669"/>
    <property type="project" value="InterPro"/>
</dbReference>
<feature type="domain" description="Sigma-54 factor interaction" evidence="5">
    <location>
        <begin position="441"/>
        <end position="666"/>
    </location>
</feature>
<dbReference type="GO" id="GO:0005524">
    <property type="term" value="F:ATP binding"/>
    <property type="evidence" value="ECO:0007669"/>
    <property type="project" value="UniProtKB-KW"/>
</dbReference>
<comment type="caution">
    <text evidence="6">The sequence shown here is derived from an EMBL/GenBank/DDBJ whole genome shotgun (WGS) entry which is preliminary data.</text>
</comment>
<dbReference type="Pfam" id="PF00158">
    <property type="entry name" value="Sigma54_activat"/>
    <property type="match status" value="1"/>
</dbReference>
<dbReference type="Gene3D" id="3.40.50.10660">
    <property type="entry name" value="PrpR receptor domain-like"/>
    <property type="match status" value="1"/>
</dbReference>
<dbReference type="PROSITE" id="PS50045">
    <property type="entry name" value="SIGMA54_INTERACT_4"/>
    <property type="match status" value="1"/>
</dbReference>
<dbReference type="SUPFAM" id="SSF159800">
    <property type="entry name" value="PrpR receptor domain-like"/>
    <property type="match status" value="1"/>
</dbReference>
<dbReference type="Gene3D" id="3.40.50.2300">
    <property type="match status" value="1"/>
</dbReference>
<evidence type="ECO:0000313" key="6">
    <source>
        <dbReference type="EMBL" id="TBH79683.1"/>
    </source>
</evidence>
<keyword evidence="4" id="KW-0804">Transcription</keyword>
<dbReference type="SUPFAM" id="SSF52540">
    <property type="entry name" value="P-loop containing nucleoside triphosphate hydrolases"/>
    <property type="match status" value="1"/>
</dbReference>
<dbReference type="Gene3D" id="1.10.8.60">
    <property type="match status" value="1"/>
</dbReference>
<evidence type="ECO:0000259" key="5">
    <source>
        <dbReference type="PROSITE" id="PS50045"/>
    </source>
</evidence>
<dbReference type="SMART" id="SM00091">
    <property type="entry name" value="PAS"/>
    <property type="match status" value="1"/>
</dbReference>
<dbReference type="Pfam" id="PF25601">
    <property type="entry name" value="AAA_lid_14"/>
    <property type="match status" value="1"/>
</dbReference>